<dbReference type="EMBL" id="BNCP01000002">
    <property type="protein sequence ID" value="GIL70920.1"/>
    <property type="molecule type" value="Genomic_DNA"/>
</dbReference>
<evidence type="ECO:0000313" key="3">
    <source>
        <dbReference type="Proteomes" id="UP000747110"/>
    </source>
</evidence>
<evidence type="ECO:0000313" key="2">
    <source>
        <dbReference type="EMBL" id="GIL70920.1"/>
    </source>
</evidence>
<feature type="compositionally biased region" description="Basic and acidic residues" evidence="1">
    <location>
        <begin position="298"/>
        <end position="309"/>
    </location>
</feature>
<feature type="compositionally biased region" description="Low complexity" evidence="1">
    <location>
        <begin position="121"/>
        <end position="135"/>
    </location>
</feature>
<reference evidence="2" key="1">
    <citation type="journal article" date="2021" name="Proc. Natl. Acad. Sci. U.S.A.">
        <title>Three genomes in the algal genus Volvox reveal the fate of a haploid sex-determining region after a transition to homothallism.</title>
        <authorList>
            <person name="Yamamoto K."/>
            <person name="Hamaji T."/>
            <person name="Kawai-Toyooka H."/>
            <person name="Matsuzaki R."/>
            <person name="Takahashi F."/>
            <person name="Nishimura Y."/>
            <person name="Kawachi M."/>
            <person name="Noguchi H."/>
            <person name="Minakuchi Y."/>
            <person name="Umen J.G."/>
            <person name="Toyoda A."/>
            <person name="Nozaki H."/>
        </authorList>
    </citation>
    <scope>NUCLEOTIDE SEQUENCE</scope>
    <source>
        <strain evidence="2">NIES-3786</strain>
    </source>
</reference>
<feature type="region of interest" description="Disordered" evidence="1">
    <location>
        <begin position="96"/>
        <end position="151"/>
    </location>
</feature>
<dbReference type="AlphaFoldDB" id="A0A8J4FDX4"/>
<feature type="compositionally biased region" description="Basic and acidic residues" evidence="1">
    <location>
        <begin position="603"/>
        <end position="624"/>
    </location>
</feature>
<feature type="compositionally biased region" description="Low complexity" evidence="1">
    <location>
        <begin position="498"/>
        <end position="508"/>
    </location>
</feature>
<accession>A0A8J4FDX4</accession>
<dbReference type="Proteomes" id="UP000747110">
    <property type="component" value="Unassembled WGS sequence"/>
</dbReference>
<feature type="compositionally biased region" description="Polar residues" evidence="1">
    <location>
        <begin position="447"/>
        <end position="456"/>
    </location>
</feature>
<name>A0A8J4FDX4_9CHLO</name>
<protein>
    <submittedName>
        <fullName evidence="2">Uncharacterized protein</fullName>
    </submittedName>
</protein>
<feature type="region of interest" description="Disordered" evidence="1">
    <location>
        <begin position="279"/>
        <end position="309"/>
    </location>
</feature>
<dbReference type="OrthoDB" id="550932at2759"/>
<proteinExistence type="predicted"/>
<feature type="compositionally biased region" description="Polar residues" evidence="1">
    <location>
        <begin position="560"/>
        <end position="569"/>
    </location>
</feature>
<feature type="region of interest" description="Disordered" evidence="1">
    <location>
        <begin position="45"/>
        <end position="65"/>
    </location>
</feature>
<feature type="region of interest" description="Disordered" evidence="1">
    <location>
        <begin position="430"/>
        <end position="575"/>
    </location>
</feature>
<keyword evidence="3" id="KW-1185">Reference proteome</keyword>
<feature type="region of interest" description="Disordered" evidence="1">
    <location>
        <begin position="598"/>
        <end position="624"/>
    </location>
</feature>
<feature type="region of interest" description="Disordered" evidence="1">
    <location>
        <begin position="1"/>
        <end position="30"/>
    </location>
</feature>
<evidence type="ECO:0000256" key="1">
    <source>
        <dbReference type="SAM" id="MobiDB-lite"/>
    </source>
</evidence>
<sequence length="683" mass="71538">DTVLARGDRMVAGGGSSSNGQEPGGCLPVHTGLSLARAQHRSALPTVYEAESGGNTDGELPPGAGRIAMKMTTKTKTKKTSGAWDRFSASPLMTARTQAARKLSAAAPPSPAPVQPRNGHSPESALLPSASSMESMESDQQRRRQRPTPASTAIGVSAATLPPQAAAQEPTSAPSSLRTPGATALLSSIEAILRSLSKDSKVAAAAAERLVDGACSAVDSSPSAPAAAASTAAAAIALRGVGASGTPSSSGCGTRAATTAAAAAAPSWLLENALPAGGGTRRVDSAHPWRPQGPADASHSEVWRGRSEVDNTPCLRPSVVRSHMRDLRTIDSGTLRGPAPEAGGLCETLQGHRRTLQLLQWTQANYQSLLRELRNPDPEIAPLPGRELHGDGFRVNSCSQRWLGGGDGAAAGALDRVGAAQVQWLQARATQPSLRWSPPSRGEQTRHQTQGQQNVLHGQHRRQLQSQSPLSPLPRLPQYPYPYLQRHRQPPPQPMSMAEAPWEVAAPAERSRDVTGSAAARIPAPAVSPDIPRRRQHSGGTGNSSGDVDNTGERCHERSPTPSAPQQQRLRNDRARQRNQWACGCGVGVEWIDSGDMGAGYGEDDRSQDGLRQGGREEWTDGCDGRGRKGCLGTSKVPKAASYGPCARVRDCGAREQAAAAVRSAGTCGGRWRRGGSVNSSDS</sequence>
<comment type="caution">
    <text evidence="2">The sequence shown here is derived from an EMBL/GenBank/DDBJ whole genome shotgun (WGS) entry which is preliminary data.</text>
</comment>
<gene>
    <name evidence="2" type="ORF">Vretifemale_1585</name>
</gene>
<feature type="non-terminal residue" evidence="2">
    <location>
        <position position="683"/>
    </location>
</feature>
<organism evidence="2 3">
    <name type="scientific">Volvox reticuliferus</name>
    <dbReference type="NCBI Taxonomy" id="1737510"/>
    <lineage>
        <taxon>Eukaryota</taxon>
        <taxon>Viridiplantae</taxon>
        <taxon>Chlorophyta</taxon>
        <taxon>core chlorophytes</taxon>
        <taxon>Chlorophyceae</taxon>
        <taxon>CS clade</taxon>
        <taxon>Chlamydomonadales</taxon>
        <taxon>Volvocaceae</taxon>
        <taxon>Volvox</taxon>
    </lineage>
</organism>
<feature type="compositionally biased region" description="Pro residues" evidence="1">
    <location>
        <begin position="471"/>
        <end position="480"/>
    </location>
</feature>
<feature type="non-terminal residue" evidence="2">
    <location>
        <position position="1"/>
    </location>
</feature>